<dbReference type="SUPFAM" id="SSF53474">
    <property type="entry name" value="alpha/beta-Hydrolases"/>
    <property type="match status" value="1"/>
</dbReference>
<sequence>MRRALGLWIIPIASLMPIASLIMPSSATAATRITVSYGLLERSISVSSLTTYAQEGTITDDFSLYTRYLDEAQLLQLRQLLRAKSNLSPVAVSQFLYTQQGEVLLNRLGDVIRTESNLPGFYSLRSALILAAGQPDGLTVLNVLEQFPIDGIRVDLSRALGILGDLEALVRQTQGAISLIQQQSALEAQSGTPVSLLTSPDLRLPGTLTWDTYTLNLRDRQRGRSFLADVYVPESQVSAPLIIISHGLGSDRSSFAYLAQQLASYGFFVAVPEHPGSNADQLQALISGRANQVAEPEEFINRPLDIKFLLDVLERRSKTDARFAGRIDMQRVGVIGQSFGGYTALALAGAKINFEQLAKDCAPNDTLNLSLLLQCRALELTRSIPDLQDDRVKAIIAVNPIGGSLMGEKDFAAIQIPVMMVSGGADTVAPALMEQIRPFTWLQTPDKYLVLMARGTHFSTIDVPNGDSQAVPLPPNIIGPDPSLAHTYLQAISVAFFGTYVAGEPSYRPYLGAGYVETLSRPVLPISLIQSLTSAQLAGVRGRPVEPIASPEATQTGRQP</sequence>
<evidence type="ECO:0000256" key="3">
    <source>
        <dbReference type="ARBA" id="ARBA00023098"/>
    </source>
</evidence>
<evidence type="ECO:0000313" key="6">
    <source>
        <dbReference type="EMBL" id="MBW4657344.1"/>
    </source>
</evidence>
<gene>
    <name evidence="6" type="ORF">KME15_01615</name>
</gene>
<evidence type="ECO:0000259" key="5">
    <source>
        <dbReference type="Pfam" id="PF07176"/>
    </source>
</evidence>
<reference evidence="6" key="2">
    <citation type="journal article" date="2022" name="Microbiol. Resour. Announc.">
        <title>Metagenome Sequencing to Explore Phylogenomics of Terrestrial Cyanobacteria.</title>
        <authorList>
            <person name="Ward R.D."/>
            <person name="Stajich J.E."/>
            <person name="Johansen J.R."/>
            <person name="Huntemann M."/>
            <person name="Clum A."/>
            <person name="Foster B."/>
            <person name="Foster B."/>
            <person name="Roux S."/>
            <person name="Palaniappan K."/>
            <person name="Varghese N."/>
            <person name="Mukherjee S."/>
            <person name="Reddy T.B.K."/>
            <person name="Daum C."/>
            <person name="Copeland A."/>
            <person name="Chen I.A."/>
            <person name="Ivanova N.N."/>
            <person name="Kyrpides N.C."/>
            <person name="Shapiro N."/>
            <person name="Eloe-Fadrosh E.A."/>
            <person name="Pietrasiak N."/>
        </authorList>
    </citation>
    <scope>NUCLEOTIDE SEQUENCE</scope>
    <source>
        <strain evidence="6">UHER 2000/2452</strain>
    </source>
</reference>
<feature type="chain" id="PRO_5037591373" evidence="4">
    <location>
        <begin position="30"/>
        <end position="560"/>
    </location>
</feature>
<proteinExistence type="predicted"/>
<evidence type="ECO:0000313" key="7">
    <source>
        <dbReference type="Proteomes" id="UP000757435"/>
    </source>
</evidence>
<dbReference type="Pfam" id="PF03403">
    <property type="entry name" value="PAF-AH_p_II"/>
    <property type="match status" value="1"/>
</dbReference>
<accession>A0A951Q7L2</accession>
<comment type="caution">
    <text evidence="6">The sequence shown here is derived from an EMBL/GenBank/DDBJ whole genome shotgun (WGS) entry which is preliminary data.</text>
</comment>
<dbReference type="PANTHER" id="PTHR10272">
    <property type="entry name" value="PLATELET-ACTIVATING FACTOR ACETYLHYDROLASE"/>
    <property type="match status" value="1"/>
</dbReference>
<feature type="domain" description="DUF1400" evidence="5">
    <location>
        <begin position="29"/>
        <end position="155"/>
    </location>
</feature>
<keyword evidence="2" id="KW-0442">Lipid degradation</keyword>
<keyword evidence="3" id="KW-0443">Lipid metabolism</keyword>
<keyword evidence="4" id="KW-0732">Signal</keyword>
<dbReference type="Gene3D" id="3.40.50.1820">
    <property type="entry name" value="alpha/beta hydrolase"/>
    <property type="match status" value="1"/>
</dbReference>
<dbReference type="PANTHER" id="PTHR10272:SF13">
    <property type="entry name" value="POLY(ETHYLENE TEREPHTHALATE) HYDROLASE"/>
    <property type="match status" value="1"/>
</dbReference>
<dbReference type="AlphaFoldDB" id="A0A951Q7L2"/>
<reference evidence="6" key="1">
    <citation type="submission" date="2021-05" db="EMBL/GenBank/DDBJ databases">
        <authorList>
            <person name="Pietrasiak N."/>
            <person name="Ward R."/>
            <person name="Stajich J.E."/>
            <person name="Kurbessoian T."/>
        </authorList>
    </citation>
    <scope>NUCLEOTIDE SEQUENCE</scope>
    <source>
        <strain evidence="6">UHER 2000/2452</strain>
    </source>
</reference>
<dbReference type="Pfam" id="PF07176">
    <property type="entry name" value="DUF1400"/>
    <property type="match status" value="1"/>
</dbReference>
<evidence type="ECO:0000256" key="2">
    <source>
        <dbReference type="ARBA" id="ARBA00022963"/>
    </source>
</evidence>
<protein>
    <submittedName>
        <fullName evidence="6">Alpha/beta hydrolase</fullName>
    </submittedName>
</protein>
<name>A0A951Q7L2_9CYAN</name>
<organism evidence="6 7">
    <name type="scientific">Drouetiella hepatica Uher 2000/2452</name>
    <dbReference type="NCBI Taxonomy" id="904376"/>
    <lineage>
        <taxon>Bacteria</taxon>
        <taxon>Bacillati</taxon>
        <taxon>Cyanobacteriota</taxon>
        <taxon>Cyanophyceae</taxon>
        <taxon>Oculatellales</taxon>
        <taxon>Oculatellaceae</taxon>
        <taxon>Drouetiella</taxon>
    </lineage>
</organism>
<evidence type="ECO:0000256" key="4">
    <source>
        <dbReference type="SAM" id="SignalP"/>
    </source>
</evidence>
<dbReference type="GO" id="GO:0016042">
    <property type="term" value="P:lipid catabolic process"/>
    <property type="evidence" value="ECO:0007669"/>
    <property type="project" value="UniProtKB-KW"/>
</dbReference>
<dbReference type="EMBL" id="JAHHHD010000001">
    <property type="protein sequence ID" value="MBW4657344.1"/>
    <property type="molecule type" value="Genomic_DNA"/>
</dbReference>
<dbReference type="GO" id="GO:0003847">
    <property type="term" value="F:1-alkyl-2-acetylglycerophosphocholine esterase activity"/>
    <property type="evidence" value="ECO:0007669"/>
    <property type="project" value="TreeGrafter"/>
</dbReference>
<dbReference type="Proteomes" id="UP000757435">
    <property type="component" value="Unassembled WGS sequence"/>
</dbReference>
<dbReference type="InterPro" id="IPR029058">
    <property type="entry name" value="AB_hydrolase_fold"/>
</dbReference>
<feature type="signal peptide" evidence="4">
    <location>
        <begin position="1"/>
        <end position="29"/>
    </location>
</feature>
<evidence type="ECO:0000256" key="1">
    <source>
        <dbReference type="ARBA" id="ARBA00022801"/>
    </source>
</evidence>
<dbReference type="InterPro" id="IPR010802">
    <property type="entry name" value="DUF1400"/>
</dbReference>
<keyword evidence="1 6" id="KW-0378">Hydrolase</keyword>